<dbReference type="GO" id="GO:0005736">
    <property type="term" value="C:RNA polymerase I complex"/>
    <property type="evidence" value="ECO:0007669"/>
    <property type="project" value="TreeGrafter"/>
</dbReference>
<dbReference type="Gene3D" id="3.30.1360.10">
    <property type="entry name" value="RNA polymerase, RBP11-like subunit"/>
    <property type="match status" value="1"/>
</dbReference>
<dbReference type="GO" id="GO:0046983">
    <property type="term" value="F:protein dimerization activity"/>
    <property type="evidence" value="ECO:0007669"/>
    <property type="project" value="InterPro"/>
</dbReference>
<keyword evidence="4" id="KW-0804">Transcription</keyword>
<dbReference type="SMART" id="SM00662">
    <property type="entry name" value="RPOLD"/>
    <property type="match status" value="1"/>
</dbReference>
<dbReference type="GO" id="GO:0003677">
    <property type="term" value="F:DNA binding"/>
    <property type="evidence" value="ECO:0007669"/>
    <property type="project" value="InterPro"/>
</dbReference>
<dbReference type="PANTHER" id="PTHR11800:SF13">
    <property type="entry name" value="DNA-DIRECTED RNA POLYMERASES I AND III SUBUNIT RPAC1"/>
    <property type="match status" value="1"/>
</dbReference>
<dbReference type="InterPro" id="IPR033901">
    <property type="entry name" value="RNAPI/III_AC40"/>
</dbReference>
<name>E2ACS1_CAMFO</name>
<dbReference type="OrthoDB" id="270173at2759"/>
<dbReference type="SUPFAM" id="SSF56553">
    <property type="entry name" value="Insert subdomain of RNA polymerase alpha subunit"/>
    <property type="match status" value="1"/>
</dbReference>
<gene>
    <name evidence="8" type="ORF">EAG_15895</name>
</gene>
<dbReference type="FunCoup" id="E2ACS1">
    <property type="interactions" value="895"/>
</dbReference>
<dbReference type="InterPro" id="IPR036603">
    <property type="entry name" value="RBP11-like"/>
</dbReference>
<dbReference type="Gene3D" id="2.170.120.12">
    <property type="entry name" value="DNA-directed RNA polymerase, insert domain"/>
    <property type="match status" value="1"/>
</dbReference>
<dbReference type="AlphaFoldDB" id="E2ACS1"/>
<dbReference type="InParanoid" id="E2ACS1"/>
<dbReference type="Proteomes" id="UP000000311">
    <property type="component" value="Unassembled WGS sequence"/>
</dbReference>
<dbReference type="HAMAP" id="MF_00320">
    <property type="entry name" value="RNApol_arch_Rpo3"/>
    <property type="match status" value="1"/>
</dbReference>
<feature type="domain" description="DNA-directed RNA polymerase RpoA/D/Rpb3-type" evidence="7">
    <location>
        <begin position="50"/>
        <end position="338"/>
    </location>
</feature>
<accession>E2ACS1</accession>
<comment type="subcellular location">
    <subcellularLocation>
        <location evidence="1">Nucleus</location>
    </subcellularLocation>
</comment>
<dbReference type="PANTHER" id="PTHR11800">
    <property type="entry name" value="DNA-DIRECTED RNA POLYMERASE"/>
    <property type="match status" value="1"/>
</dbReference>
<evidence type="ECO:0000313" key="8">
    <source>
        <dbReference type="EMBL" id="EFN68815.1"/>
    </source>
</evidence>
<evidence type="ECO:0000256" key="3">
    <source>
        <dbReference type="ARBA" id="ARBA00022478"/>
    </source>
</evidence>
<dbReference type="GO" id="GO:0003899">
    <property type="term" value="F:DNA-directed RNA polymerase activity"/>
    <property type="evidence" value="ECO:0007669"/>
    <property type="project" value="InterPro"/>
</dbReference>
<dbReference type="InterPro" id="IPR011262">
    <property type="entry name" value="DNA-dir_RNA_pol_insert"/>
</dbReference>
<dbReference type="CDD" id="cd07032">
    <property type="entry name" value="RNAP_I_II_AC40"/>
    <property type="match status" value="1"/>
</dbReference>
<dbReference type="InterPro" id="IPR022842">
    <property type="entry name" value="RNAP_Rpo3/Rpb3/RPAC1"/>
</dbReference>
<sequence length="344" mass="39585">MEAKSENPRWVMREHEVFKEYARETSSKATALKNYIQELRIEIVREEDKELEFDIIGCDISLVNAFRRILISEVPSMAIDKVFIINNTSLLQDEVLAHRLGLIPLRADPRLFEYPPSGRKDEEVSEQDTLKYELKVTCTTHPQAPKYSRLPEDMYRNSKVYSKDIKWVPIGRQGDMFPHGTEQFSVLENDILICKMRPGHEIHAFMHAVKGIGKDHAKFSPVAPARYRLMPAIELTKPVRNEDADLLQSCFSPAVIEVVEKETSSGEKYREARVKNARYDSCARNVYRYEQLKDCVKMTRISDHVIFNIESVGTLPPAVLFTEAVKVLKNKCRIFLAELEHAGV</sequence>
<evidence type="ECO:0000256" key="5">
    <source>
        <dbReference type="ARBA" id="ARBA00023242"/>
    </source>
</evidence>
<evidence type="ECO:0000256" key="2">
    <source>
        <dbReference type="ARBA" id="ARBA00022083"/>
    </source>
</evidence>
<evidence type="ECO:0000313" key="9">
    <source>
        <dbReference type="Proteomes" id="UP000000311"/>
    </source>
</evidence>
<comment type="similarity">
    <text evidence="6">Belongs to the archaeal Rpo3/eukaryotic RPB3 RNA polymerase subunit family.</text>
</comment>
<dbReference type="KEGG" id="cfo:105250947"/>
<keyword evidence="3 8" id="KW-0240">DNA-directed RNA polymerase</keyword>
<dbReference type="OMA" id="KKKCRAF"/>
<proteinExistence type="inferred from homology"/>
<dbReference type="NCBIfam" id="NF001988">
    <property type="entry name" value="PRK00783.1"/>
    <property type="match status" value="1"/>
</dbReference>
<evidence type="ECO:0000256" key="4">
    <source>
        <dbReference type="ARBA" id="ARBA00023163"/>
    </source>
</evidence>
<dbReference type="InterPro" id="IPR001514">
    <property type="entry name" value="DNA-dir_RNA_pol_30-40kDasu_CS"/>
</dbReference>
<dbReference type="Pfam" id="PF01000">
    <property type="entry name" value="RNA_pol_A_bac"/>
    <property type="match status" value="1"/>
</dbReference>
<keyword evidence="9" id="KW-1185">Reference proteome</keyword>
<evidence type="ECO:0000259" key="7">
    <source>
        <dbReference type="SMART" id="SM00662"/>
    </source>
</evidence>
<dbReference type="InterPro" id="IPR036643">
    <property type="entry name" value="RNApol_insert_sf"/>
</dbReference>
<keyword evidence="5" id="KW-0539">Nucleus</keyword>
<dbReference type="FunFam" id="2.170.120.12:FF:000003">
    <property type="entry name" value="Dna-directed rna polymerases i and iii subunit"/>
    <property type="match status" value="1"/>
</dbReference>
<dbReference type="STRING" id="104421.E2ACS1"/>
<dbReference type="PROSITE" id="PS00446">
    <property type="entry name" value="RNA_POL_D_30KD"/>
    <property type="match status" value="1"/>
</dbReference>
<dbReference type="InterPro" id="IPR011263">
    <property type="entry name" value="DNA-dir_RNA_pol_RpoA/D/Rpb3"/>
</dbReference>
<dbReference type="InterPro" id="IPR050518">
    <property type="entry name" value="Rpo3/RPB3_RNA_Pol_subunit"/>
</dbReference>
<dbReference type="GO" id="GO:0006351">
    <property type="term" value="P:DNA-templated transcription"/>
    <property type="evidence" value="ECO:0007669"/>
    <property type="project" value="InterPro"/>
</dbReference>
<evidence type="ECO:0000256" key="6">
    <source>
        <dbReference type="ARBA" id="ARBA00025804"/>
    </source>
</evidence>
<dbReference type="Pfam" id="PF01193">
    <property type="entry name" value="RNA_pol_L"/>
    <property type="match status" value="1"/>
</dbReference>
<dbReference type="SUPFAM" id="SSF55257">
    <property type="entry name" value="RBP11-like subunits of RNA polymerase"/>
    <property type="match status" value="1"/>
</dbReference>
<dbReference type="GO" id="GO:0005666">
    <property type="term" value="C:RNA polymerase III complex"/>
    <property type="evidence" value="ECO:0007669"/>
    <property type="project" value="TreeGrafter"/>
</dbReference>
<evidence type="ECO:0000256" key="1">
    <source>
        <dbReference type="ARBA" id="ARBA00004123"/>
    </source>
</evidence>
<protein>
    <recommendedName>
        <fullName evidence="2">DNA-directed RNA polymerases I and III subunit RPAC1</fullName>
    </recommendedName>
</protein>
<dbReference type="EMBL" id="GL438568">
    <property type="protein sequence ID" value="EFN68815.1"/>
    <property type="molecule type" value="Genomic_DNA"/>
</dbReference>
<organism evidence="9">
    <name type="scientific">Camponotus floridanus</name>
    <name type="common">Florida carpenter ant</name>
    <dbReference type="NCBI Taxonomy" id="104421"/>
    <lineage>
        <taxon>Eukaryota</taxon>
        <taxon>Metazoa</taxon>
        <taxon>Ecdysozoa</taxon>
        <taxon>Arthropoda</taxon>
        <taxon>Hexapoda</taxon>
        <taxon>Insecta</taxon>
        <taxon>Pterygota</taxon>
        <taxon>Neoptera</taxon>
        <taxon>Endopterygota</taxon>
        <taxon>Hymenoptera</taxon>
        <taxon>Apocrita</taxon>
        <taxon>Aculeata</taxon>
        <taxon>Formicoidea</taxon>
        <taxon>Formicidae</taxon>
        <taxon>Formicinae</taxon>
        <taxon>Camponotus</taxon>
    </lineage>
</organism>
<reference evidence="8 9" key="1">
    <citation type="journal article" date="2010" name="Science">
        <title>Genomic comparison of the ants Camponotus floridanus and Harpegnathos saltator.</title>
        <authorList>
            <person name="Bonasio R."/>
            <person name="Zhang G."/>
            <person name="Ye C."/>
            <person name="Mutti N.S."/>
            <person name="Fang X."/>
            <person name="Qin N."/>
            <person name="Donahue G."/>
            <person name="Yang P."/>
            <person name="Li Q."/>
            <person name="Li C."/>
            <person name="Zhang P."/>
            <person name="Huang Z."/>
            <person name="Berger S.L."/>
            <person name="Reinberg D."/>
            <person name="Wang J."/>
            <person name="Liebig J."/>
        </authorList>
    </citation>
    <scope>NUCLEOTIDE SEQUENCE [LARGE SCALE GENOMIC DNA]</scope>
    <source>
        <strain evidence="9">C129</strain>
    </source>
</reference>